<protein>
    <recommendedName>
        <fullName evidence="11">VHS domain-containing protein</fullName>
    </recommendedName>
</protein>
<evidence type="ECO:0000256" key="6">
    <source>
        <dbReference type="ARBA" id="ARBA00022927"/>
    </source>
</evidence>
<dbReference type="GO" id="GO:0031267">
    <property type="term" value="F:small GTPase binding"/>
    <property type="evidence" value="ECO:0007669"/>
    <property type="project" value="InterPro"/>
</dbReference>
<dbReference type="GO" id="GO:0006893">
    <property type="term" value="P:Golgi to plasma membrane transport"/>
    <property type="evidence" value="ECO:0007669"/>
    <property type="project" value="TreeGrafter"/>
</dbReference>
<dbReference type="GO" id="GO:0005802">
    <property type="term" value="C:trans-Golgi network"/>
    <property type="evidence" value="ECO:0007669"/>
    <property type="project" value="InterPro"/>
</dbReference>
<dbReference type="EMBL" id="JBBPFD010000002">
    <property type="protein sequence ID" value="KAK7939378.1"/>
    <property type="molecule type" value="Genomic_DNA"/>
</dbReference>
<dbReference type="GO" id="GO:0006886">
    <property type="term" value="P:intracellular protein transport"/>
    <property type="evidence" value="ECO:0007669"/>
    <property type="project" value="InterPro"/>
</dbReference>
<evidence type="ECO:0008006" key="11">
    <source>
        <dbReference type="Google" id="ProtNLM"/>
    </source>
</evidence>
<dbReference type="Gene3D" id="1.20.58.160">
    <property type="match status" value="1"/>
</dbReference>
<dbReference type="InterPro" id="IPR038425">
    <property type="entry name" value="GAT_sf"/>
</dbReference>
<evidence type="ECO:0000256" key="5">
    <source>
        <dbReference type="ARBA" id="ARBA00022843"/>
    </source>
</evidence>
<sequence length="270" mass="30767">MAAPPDEESLESRINRATNPLNRDTDWSSIHAFCDKLNNDWRGNPQLATRLLAHKVQSPQEWEAMQALLVLETCMKNCGKRFHSEVGKFRFLNELIKVVSPKYLGSRSPEPVKKKVLELIYSWTLALPDEAKITDAYQMLKKQGIIKQDPELPPDKMLSLPPPRAKNTIFEDKEKSKMLSRLLNSSHPEDLKAANKLIKEMVQEDQRRTEKVSKRVNAIQEVNESVALLTQLLQEYDSKTSSPSNAELLQDFDTEDSDEALAEILQATII</sequence>
<dbReference type="PROSITE" id="PS50909">
    <property type="entry name" value="GAT"/>
    <property type="match status" value="1"/>
</dbReference>
<dbReference type="PANTHER" id="PTHR45905:SF4">
    <property type="entry name" value="ADP-RIBOSYLATION FACTOR-BINDING PROTEIN GGA1"/>
    <property type="match status" value="1"/>
</dbReference>
<evidence type="ECO:0000256" key="4">
    <source>
        <dbReference type="ARBA" id="ARBA00022448"/>
    </source>
</evidence>
<comment type="caution">
    <text evidence="9">The sequence shown here is derived from an EMBL/GenBank/DDBJ whole genome shotgun (WGS) entry which is preliminary data.</text>
</comment>
<feature type="domain" description="GAT" evidence="8">
    <location>
        <begin position="172"/>
        <end position="270"/>
    </location>
</feature>
<accession>A0AAW0PUB1</accession>
<dbReference type="Gene3D" id="1.20.5.170">
    <property type="match status" value="1"/>
</dbReference>
<keyword evidence="10" id="KW-1185">Reference proteome</keyword>
<comment type="similarity">
    <text evidence="3">Belongs to the GGA protein family.</text>
</comment>
<evidence type="ECO:0000259" key="8">
    <source>
        <dbReference type="PROSITE" id="PS50909"/>
    </source>
</evidence>
<dbReference type="GO" id="GO:0005769">
    <property type="term" value="C:early endosome"/>
    <property type="evidence" value="ECO:0007669"/>
    <property type="project" value="UniProtKB-SubCell"/>
</dbReference>
<dbReference type="Pfam" id="PF00790">
    <property type="entry name" value="VHS"/>
    <property type="match status" value="1"/>
</dbReference>
<dbReference type="Pfam" id="PF18308">
    <property type="entry name" value="GGA_N-GAT"/>
    <property type="match status" value="1"/>
</dbReference>
<dbReference type="SUPFAM" id="SSF48464">
    <property type="entry name" value="ENTH/VHS domain"/>
    <property type="match status" value="1"/>
</dbReference>
<dbReference type="GO" id="GO:0034394">
    <property type="term" value="P:protein localization to cell surface"/>
    <property type="evidence" value="ECO:0007669"/>
    <property type="project" value="TreeGrafter"/>
</dbReference>
<evidence type="ECO:0000256" key="2">
    <source>
        <dbReference type="ARBA" id="ARBA00004412"/>
    </source>
</evidence>
<dbReference type="PROSITE" id="PS50179">
    <property type="entry name" value="VHS"/>
    <property type="match status" value="1"/>
</dbReference>
<comment type="subcellular location">
    <subcellularLocation>
        <location evidence="2">Early endosome</location>
    </subcellularLocation>
    <subcellularLocation>
        <location evidence="1">Golgi apparatus</location>
        <location evidence="1">trans-Golgi network membrane</location>
        <topology evidence="1">Peripheral membrane protein</topology>
    </subcellularLocation>
</comment>
<evidence type="ECO:0000313" key="10">
    <source>
        <dbReference type="Proteomes" id="UP001460270"/>
    </source>
</evidence>
<organism evidence="9 10">
    <name type="scientific">Mugilogobius chulae</name>
    <name type="common">yellowstripe goby</name>
    <dbReference type="NCBI Taxonomy" id="88201"/>
    <lineage>
        <taxon>Eukaryota</taxon>
        <taxon>Metazoa</taxon>
        <taxon>Chordata</taxon>
        <taxon>Craniata</taxon>
        <taxon>Vertebrata</taxon>
        <taxon>Euteleostomi</taxon>
        <taxon>Actinopterygii</taxon>
        <taxon>Neopterygii</taxon>
        <taxon>Teleostei</taxon>
        <taxon>Neoteleostei</taxon>
        <taxon>Acanthomorphata</taxon>
        <taxon>Gobiaria</taxon>
        <taxon>Gobiiformes</taxon>
        <taxon>Gobioidei</taxon>
        <taxon>Gobiidae</taxon>
        <taxon>Gobionellinae</taxon>
        <taxon>Mugilogobius</taxon>
    </lineage>
</organism>
<dbReference type="InterPro" id="IPR027422">
    <property type="entry name" value="GGA1-3"/>
</dbReference>
<dbReference type="InterPro" id="IPR041198">
    <property type="entry name" value="GGA_N-GAT"/>
</dbReference>
<reference evidence="10" key="1">
    <citation type="submission" date="2024-04" db="EMBL/GenBank/DDBJ databases">
        <title>Salinicola lusitanus LLJ914,a marine bacterium isolated from the Okinawa Trough.</title>
        <authorList>
            <person name="Li J."/>
        </authorList>
    </citation>
    <scope>NUCLEOTIDE SEQUENCE [LARGE SCALE GENOMIC DNA]</scope>
</reference>
<evidence type="ECO:0000256" key="1">
    <source>
        <dbReference type="ARBA" id="ARBA00004150"/>
    </source>
</evidence>
<keyword evidence="5" id="KW-0832">Ubl conjugation</keyword>
<proteinExistence type="inferred from homology"/>
<evidence type="ECO:0000259" key="7">
    <source>
        <dbReference type="PROSITE" id="PS50179"/>
    </source>
</evidence>
<name>A0AAW0PUB1_9GOBI</name>
<dbReference type="InterPro" id="IPR002014">
    <property type="entry name" value="VHS_dom"/>
</dbReference>
<gene>
    <name evidence="9" type="ORF">WMY93_002704</name>
</gene>
<feature type="domain" description="VHS" evidence="7">
    <location>
        <begin position="17"/>
        <end position="148"/>
    </location>
</feature>
<dbReference type="SUPFAM" id="SSF89009">
    <property type="entry name" value="GAT-like domain"/>
    <property type="match status" value="1"/>
</dbReference>
<dbReference type="FunFam" id="1.20.5.170:FF:000023">
    <property type="entry name" value="ADP-ribosylation factor-binding protein GGA3 isoform X1"/>
    <property type="match status" value="1"/>
</dbReference>
<dbReference type="SMART" id="SM00288">
    <property type="entry name" value="VHS"/>
    <property type="match status" value="1"/>
</dbReference>
<dbReference type="GO" id="GO:0043130">
    <property type="term" value="F:ubiquitin binding"/>
    <property type="evidence" value="ECO:0007669"/>
    <property type="project" value="InterPro"/>
</dbReference>
<dbReference type="AlphaFoldDB" id="A0AAW0PUB1"/>
<keyword evidence="6" id="KW-0653">Protein transport</keyword>
<evidence type="ECO:0000313" key="9">
    <source>
        <dbReference type="EMBL" id="KAK7939378.1"/>
    </source>
</evidence>
<dbReference type="PANTHER" id="PTHR45905">
    <property type="entry name" value="GOLGI-LOCALIZED, GAMMA-ADAPTIN EAR CONTAINING, ARF BINDING PROTEIN"/>
    <property type="match status" value="1"/>
</dbReference>
<dbReference type="Proteomes" id="UP001460270">
    <property type="component" value="Unassembled WGS sequence"/>
</dbReference>
<dbReference type="InterPro" id="IPR004152">
    <property type="entry name" value="GAT_dom"/>
</dbReference>
<dbReference type="InterPro" id="IPR008942">
    <property type="entry name" value="ENTH_VHS"/>
</dbReference>
<dbReference type="FunFam" id="1.25.40.90:FF:000011">
    <property type="entry name" value="ADP-ribosylation factor-binding protein GGA3 isoform X1"/>
    <property type="match status" value="1"/>
</dbReference>
<evidence type="ECO:0000256" key="3">
    <source>
        <dbReference type="ARBA" id="ARBA00008099"/>
    </source>
</evidence>
<dbReference type="GO" id="GO:0035091">
    <property type="term" value="F:phosphatidylinositol binding"/>
    <property type="evidence" value="ECO:0007669"/>
    <property type="project" value="InterPro"/>
</dbReference>
<dbReference type="Gene3D" id="1.25.40.90">
    <property type="match status" value="1"/>
</dbReference>
<keyword evidence="4" id="KW-0813">Transport</keyword>